<reference evidence="1" key="1">
    <citation type="submission" date="2024-09" db="EMBL/GenBank/DDBJ databases">
        <authorList>
            <person name="Liu J."/>
        </authorList>
    </citation>
    <scope>NUCLEOTIDE SEQUENCE</scope>
    <source>
        <strain evidence="1">NBU2967</strain>
    </source>
</reference>
<sequence length="186" mass="21835">MKIKGKTILNVLLIGLVLSFFVTPLGDFSKELLNKWFATTPTIISEENQGKISTYDWKLKDAEWNFFNFEKSKGKVIFVNFWASWNLPSRAQMDDIQDLFVRYKDQIDFYVITNEERELPEEFIARKKYTFPITYQIVGEPSPIKLLKPPGSYILDKQGNIVVHQTAISDWDNKKVYDLLERLIQE</sequence>
<organism evidence="1 2">
    <name type="scientific">Meishania litoralis</name>
    <dbReference type="NCBI Taxonomy" id="3434685"/>
    <lineage>
        <taxon>Bacteria</taxon>
        <taxon>Pseudomonadati</taxon>
        <taxon>Bacteroidota</taxon>
        <taxon>Flavobacteriia</taxon>
        <taxon>Flavobacteriales</taxon>
        <taxon>Flavobacteriaceae</taxon>
        <taxon>Meishania</taxon>
    </lineage>
</organism>
<gene>
    <name evidence="1" type="ORF">ACEZ3G_00260</name>
</gene>
<name>A0ACC7LFZ8_9FLAO</name>
<keyword evidence="2" id="KW-1185">Reference proteome</keyword>
<evidence type="ECO:0000313" key="2">
    <source>
        <dbReference type="Proteomes" id="UP001595191"/>
    </source>
</evidence>
<accession>A0ACC7LFZ8</accession>
<protein>
    <submittedName>
        <fullName evidence="1">TlpA family protein disulfide reductase</fullName>
    </submittedName>
</protein>
<proteinExistence type="predicted"/>
<dbReference type="EMBL" id="JBHFPV010000001">
    <property type="protein sequence ID" value="MFH6601889.1"/>
    <property type="molecule type" value="Genomic_DNA"/>
</dbReference>
<evidence type="ECO:0000313" key="1">
    <source>
        <dbReference type="EMBL" id="MFH6601889.1"/>
    </source>
</evidence>
<dbReference type="Proteomes" id="UP001595191">
    <property type="component" value="Unassembled WGS sequence"/>
</dbReference>
<comment type="caution">
    <text evidence="1">The sequence shown here is derived from an EMBL/GenBank/DDBJ whole genome shotgun (WGS) entry which is preliminary data.</text>
</comment>